<accession>A0A6J1DCM9</accession>
<evidence type="ECO:0000259" key="13">
    <source>
        <dbReference type="Pfam" id="PF14703"/>
    </source>
</evidence>
<dbReference type="Proteomes" id="UP000504603">
    <property type="component" value="Unplaced"/>
</dbReference>
<dbReference type="KEGG" id="mcha:111019125"/>
<keyword evidence="6 10" id="KW-1133">Transmembrane helix</keyword>
<dbReference type="GeneID" id="111019125"/>
<evidence type="ECO:0000256" key="8">
    <source>
        <dbReference type="ARBA" id="ARBA00023136"/>
    </source>
</evidence>
<dbReference type="InterPro" id="IPR003864">
    <property type="entry name" value="CSC1/OSCA1-like_7TM"/>
</dbReference>
<evidence type="ECO:0000256" key="9">
    <source>
        <dbReference type="ARBA" id="ARBA00023303"/>
    </source>
</evidence>
<dbReference type="PANTHER" id="PTHR13018:SF104">
    <property type="entry name" value="ERD (EARLY-RESPONSIVE TO DEHYDRATION STRESS) FAMILY PROTEIN"/>
    <property type="match status" value="1"/>
</dbReference>
<feature type="transmembrane region" description="Helical" evidence="10">
    <location>
        <begin position="146"/>
        <end position="167"/>
    </location>
</feature>
<evidence type="ECO:0000256" key="5">
    <source>
        <dbReference type="ARBA" id="ARBA00022837"/>
    </source>
</evidence>
<dbReference type="AlphaFoldDB" id="A0A6J1DCM9"/>
<feature type="transmembrane region" description="Helical" evidence="10">
    <location>
        <begin position="497"/>
        <end position="520"/>
    </location>
</feature>
<feature type="transmembrane region" description="Helical" evidence="10">
    <location>
        <begin position="86"/>
        <end position="110"/>
    </location>
</feature>
<keyword evidence="7" id="KW-0406">Ion transport</keyword>
<evidence type="ECO:0000259" key="11">
    <source>
        <dbReference type="Pfam" id="PF02714"/>
    </source>
</evidence>
<evidence type="ECO:0000313" key="14">
    <source>
        <dbReference type="Proteomes" id="UP000504603"/>
    </source>
</evidence>
<dbReference type="Pfam" id="PF13967">
    <property type="entry name" value="RSN1_TM"/>
    <property type="match status" value="1"/>
</dbReference>
<feature type="domain" description="CSC1/OSCA1-like 7TM region" evidence="11">
    <location>
        <begin position="358"/>
        <end position="623"/>
    </location>
</feature>
<dbReference type="RefSeq" id="XP_022151119.1">
    <property type="nucleotide sequence ID" value="XM_022295427.1"/>
</dbReference>
<evidence type="ECO:0000256" key="4">
    <source>
        <dbReference type="ARBA" id="ARBA00022692"/>
    </source>
</evidence>
<dbReference type="InterPro" id="IPR045122">
    <property type="entry name" value="Csc1-like"/>
</dbReference>
<proteinExistence type="inferred from homology"/>
<feature type="domain" description="CSC1/OSCA1-like N-terminal transmembrane" evidence="12">
    <location>
        <begin position="5"/>
        <end position="168"/>
    </location>
</feature>
<dbReference type="Pfam" id="PF14703">
    <property type="entry name" value="PHM7_cyt"/>
    <property type="match status" value="1"/>
</dbReference>
<dbReference type="RefSeq" id="XP_022151118.1">
    <property type="nucleotide sequence ID" value="XM_022295426.1"/>
</dbReference>
<dbReference type="Pfam" id="PF02714">
    <property type="entry name" value="RSN1_7TM"/>
    <property type="match status" value="1"/>
</dbReference>
<evidence type="ECO:0000256" key="7">
    <source>
        <dbReference type="ARBA" id="ARBA00023065"/>
    </source>
</evidence>
<feature type="transmembrane region" description="Helical" evidence="10">
    <location>
        <begin position="451"/>
        <end position="477"/>
    </location>
</feature>
<evidence type="ECO:0000256" key="3">
    <source>
        <dbReference type="ARBA" id="ARBA00022448"/>
    </source>
</evidence>
<dbReference type="RefSeq" id="XP_022151117.1">
    <property type="nucleotide sequence ID" value="XM_022295425.1"/>
</dbReference>
<dbReference type="InterPro" id="IPR032880">
    <property type="entry name" value="CSC1/OSCA1-like_N"/>
</dbReference>
<dbReference type="PANTHER" id="PTHR13018">
    <property type="entry name" value="PROBABLE MEMBRANE PROTEIN DUF221-RELATED"/>
    <property type="match status" value="1"/>
</dbReference>
<organism evidence="14 15">
    <name type="scientific">Momordica charantia</name>
    <name type="common">Bitter gourd</name>
    <name type="synonym">Balsam pear</name>
    <dbReference type="NCBI Taxonomy" id="3673"/>
    <lineage>
        <taxon>Eukaryota</taxon>
        <taxon>Viridiplantae</taxon>
        <taxon>Streptophyta</taxon>
        <taxon>Embryophyta</taxon>
        <taxon>Tracheophyta</taxon>
        <taxon>Spermatophyta</taxon>
        <taxon>Magnoliopsida</taxon>
        <taxon>eudicotyledons</taxon>
        <taxon>Gunneridae</taxon>
        <taxon>Pentapetalae</taxon>
        <taxon>rosids</taxon>
        <taxon>fabids</taxon>
        <taxon>Cucurbitales</taxon>
        <taxon>Cucurbitaceae</taxon>
        <taxon>Momordiceae</taxon>
        <taxon>Momordica</taxon>
    </lineage>
</organism>
<evidence type="ECO:0000256" key="6">
    <source>
        <dbReference type="ARBA" id="ARBA00022989"/>
    </source>
</evidence>
<feature type="domain" description="CSC1/OSCA1-like cytosolic" evidence="13">
    <location>
        <begin position="189"/>
        <end position="345"/>
    </location>
</feature>
<gene>
    <name evidence="15 16 17" type="primary">LOC111019125</name>
</gene>
<sequence>MIVSALLTSVGINSALCLSFLVLYSILKKQPAYYGVYIPRLVAEGKTKQRDDFNLERLIPSPNWVKKAWMLSEEELLSSSGLDAVVFMRIVTFSFKVLLFAGVIGIFVLLPVNCSGDQLEDVDLVNISNNSLDVFTISNVKDGSHWLWIHFSAVYLITAYICCLLYYEYKYISSRRIEYFCSSKPLFHQFTILVRAIPASAGGSISDSVEHFFTEYHPSTYLSHTVVRRTSKLRGLINDAKTMYGRLGHLQSNLTQIQPNRGSCFGLFRRKDDLVDRYERRLGDIEQRLRLEQSEVSLAGKEVPAAFVSFKSRYGAAIAMHMQQSDNPIHWVTERAPEPHDVYWPFFSSTFMQRWISKLGVAVACFLLTILFFIPVLVVQGLTNLNQLQTRFPFLKGFLTITFISQIITGYLPSLILQSFLKMVPPVMEYLSSIQGYISLSEIRKSACFKVLWFTIWNIFFASVFSGTALFQLSMVFEPKTIPRRLAVAVPAQASFFIAYVVTSGWTSSLSELINLFPLIRSLVTKPFSGNSDDEQEVPSISYHSDIPRTLFFVLLGVTYFFLAPLILPFLLVHFSLEYIVYRNQFINVYAPKYETAGRFWPIAHSCIIFSLVLMHAIAVGIFTLKKLPLASSLLVPLPILTLLFNEYCRKRFLPNFSAYSAETLIKKDRKDENDPAMAEFLDNLVTAYSDPALMPVSFTANSDSLSRPLMSPED</sequence>
<evidence type="ECO:0000256" key="10">
    <source>
        <dbReference type="SAM" id="Phobius"/>
    </source>
</evidence>
<feature type="transmembrane region" description="Helical" evidence="10">
    <location>
        <begin position="359"/>
        <end position="378"/>
    </location>
</feature>
<feature type="transmembrane region" description="Helical" evidence="10">
    <location>
        <begin position="551"/>
        <end position="572"/>
    </location>
</feature>
<feature type="transmembrane region" description="Helical" evidence="10">
    <location>
        <begin position="6"/>
        <end position="27"/>
    </location>
</feature>
<evidence type="ECO:0000256" key="2">
    <source>
        <dbReference type="ARBA" id="ARBA00007779"/>
    </source>
</evidence>
<dbReference type="GO" id="GO:0005227">
    <property type="term" value="F:calcium-activated cation channel activity"/>
    <property type="evidence" value="ECO:0007669"/>
    <property type="project" value="InterPro"/>
</dbReference>
<keyword evidence="8 10" id="KW-0472">Membrane</keyword>
<evidence type="ECO:0000313" key="16">
    <source>
        <dbReference type="RefSeq" id="XP_022151118.1"/>
    </source>
</evidence>
<name>A0A6J1DCM9_MOMCH</name>
<comment type="similarity">
    <text evidence="2">Belongs to the CSC1 (TC 1.A.17) family.</text>
</comment>
<dbReference type="GO" id="GO:0005886">
    <property type="term" value="C:plasma membrane"/>
    <property type="evidence" value="ECO:0007669"/>
    <property type="project" value="TreeGrafter"/>
</dbReference>
<keyword evidence="9" id="KW-0407">Ion channel</keyword>
<evidence type="ECO:0000256" key="1">
    <source>
        <dbReference type="ARBA" id="ARBA00004141"/>
    </source>
</evidence>
<keyword evidence="4 10" id="KW-0812">Transmembrane</keyword>
<protein>
    <submittedName>
        <fullName evidence="15 16">CSC1-like protein At1g69450 isoform X1</fullName>
    </submittedName>
</protein>
<keyword evidence="5" id="KW-0106">Calcium</keyword>
<evidence type="ECO:0000313" key="15">
    <source>
        <dbReference type="RefSeq" id="XP_022151117.1"/>
    </source>
</evidence>
<feature type="transmembrane region" description="Helical" evidence="10">
    <location>
        <begin position="398"/>
        <end position="421"/>
    </location>
</feature>
<keyword evidence="14" id="KW-1185">Reference proteome</keyword>
<evidence type="ECO:0000313" key="17">
    <source>
        <dbReference type="RefSeq" id="XP_022151119.1"/>
    </source>
</evidence>
<reference evidence="15 16" key="1">
    <citation type="submission" date="2025-04" db="UniProtKB">
        <authorList>
            <consortium name="RefSeq"/>
        </authorList>
    </citation>
    <scope>IDENTIFICATION</scope>
    <source>
        <strain evidence="15 16">OHB3-1</strain>
    </source>
</reference>
<dbReference type="OrthoDB" id="1689567at2759"/>
<feature type="transmembrane region" description="Helical" evidence="10">
    <location>
        <begin position="603"/>
        <end position="625"/>
    </location>
</feature>
<evidence type="ECO:0000259" key="12">
    <source>
        <dbReference type="Pfam" id="PF13967"/>
    </source>
</evidence>
<comment type="subcellular location">
    <subcellularLocation>
        <location evidence="1">Membrane</location>
        <topology evidence="1">Multi-pass membrane protein</topology>
    </subcellularLocation>
</comment>
<dbReference type="InterPro" id="IPR027815">
    <property type="entry name" value="CSC1/OSCA1-like_cyt"/>
</dbReference>
<keyword evidence="3" id="KW-0813">Transport</keyword>